<dbReference type="SUPFAM" id="SSF57850">
    <property type="entry name" value="RING/U-box"/>
    <property type="match status" value="1"/>
</dbReference>
<gene>
    <name evidence="2" type="ORF">P167DRAFT_542519</name>
</gene>
<dbReference type="InParanoid" id="A0A3N4KZ26"/>
<evidence type="ECO:0000313" key="2">
    <source>
        <dbReference type="EMBL" id="RPB15796.1"/>
    </source>
</evidence>
<dbReference type="OrthoDB" id="5419633at2759"/>
<sequence length="266" mass="29565">MSNYDAEIEAILAATRARIEAEEEEIYEIVELSDDPMPDAPNTVAVPGMAEFYGYGRRLEDIGEEQQQEEEEEEYVNRYATNEDIARELGIPGFGEPHTDPLPAQGLFFIHAPTVRPPRTPPPLTPFAAIDPPEYVPPPHRRTRAPLPPPPTPLSESESEPEDAAVPEHMQCGICLCRQITLAYSGCTHGACRTCVKRICATQGPLSSTFPCHVCRALVGEVGPLVEREGAVGLRWGGWEVERWVLVVEWVMGVSARVRGRWGRWL</sequence>
<evidence type="ECO:0008006" key="4">
    <source>
        <dbReference type="Google" id="ProtNLM"/>
    </source>
</evidence>
<proteinExistence type="predicted"/>
<name>A0A3N4KZ26_9PEZI</name>
<dbReference type="InterPro" id="IPR013083">
    <property type="entry name" value="Znf_RING/FYVE/PHD"/>
</dbReference>
<protein>
    <recommendedName>
        <fullName evidence="4">RING-type domain-containing protein</fullName>
    </recommendedName>
</protein>
<reference evidence="2 3" key="1">
    <citation type="journal article" date="2018" name="Nat. Ecol. Evol.">
        <title>Pezizomycetes genomes reveal the molecular basis of ectomycorrhizal truffle lifestyle.</title>
        <authorList>
            <person name="Murat C."/>
            <person name="Payen T."/>
            <person name="Noel B."/>
            <person name="Kuo A."/>
            <person name="Morin E."/>
            <person name="Chen J."/>
            <person name="Kohler A."/>
            <person name="Krizsan K."/>
            <person name="Balestrini R."/>
            <person name="Da Silva C."/>
            <person name="Montanini B."/>
            <person name="Hainaut M."/>
            <person name="Levati E."/>
            <person name="Barry K.W."/>
            <person name="Belfiori B."/>
            <person name="Cichocki N."/>
            <person name="Clum A."/>
            <person name="Dockter R.B."/>
            <person name="Fauchery L."/>
            <person name="Guy J."/>
            <person name="Iotti M."/>
            <person name="Le Tacon F."/>
            <person name="Lindquist E.A."/>
            <person name="Lipzen A."/>
            <person name="Malagnac F."/>
            <person name="Mello A."/>
            <person name="Molinier V."/>
            <person name="Miyauchi S."/>
            <person name="Poulain J."/>
            <person name="Riccioni C."/>
            <person name="Rubini A."/>
            <person name="Sitrit Y."/>
            <person name="Splivallo R."/>
            <person name="Traeger S."/>
            <person name="Wang M."/>
            <person name="Zifcakova L."/>
            <person name="Wipf D."/>
            <person name="Zambonelli A."/>
            <person name="Paolocci F."/>
            <person name="Nowrousian M."/>
            <person name="Ottonello S."/>
            <person name="Baldrian P."/>
            <person name="Spatafora J.W."/>
            <person name="Henrissat B."/>
            <person name="Nagy L.G."/>
            <person name="Aury J.M."/>
            <person name="Wincker P."/>
            <person name="Grigoriev I.V."/>
            <person name="Bonfante P."/>
            <person name="Martin F.M."/>
        </authorList>
    </citation>
    <scope>NUCLEOTIDE SEQUENCE [LARGE SCALE GENOMIC DNA]</scope>
    <source>
        <strain evidence="2 3">CCBAS932</strain>
    </source>
</reference>
<evidence type="ECO:0000256" key="1">
    <source>
        <dbReference type="SAM" id="MobiDB-lite"/>
    </source>
</evidence>
<accession>A0A3N4KZ26</accession>
<organism evidence="2 3">
    <name type="scientific">Morchella conica CCBAS932</name>
    <dbReference type="NCBI Taxonomy" id="1392247"/>
    <lineage>
        <taxon>Eukaryota</taxon>
        <taxon>Fungi</taxon>
        <taxon>Dikarya</taxon>
        <taxon>Ascomycota</taxon>
        <taxon>Pezizomycotina</taxon>
        <taxon>Pezizomycetes</taxon>
        <taxon>Pezizales</taxon>
        <taxon>Morchellaceae</taxon>
        <taxon>Morchella</taxon>
    </lineage>
</organism>
<keyword evidence="3" id="KW-1185">Reference proteome</keyword>
<dbReference type="EMBL" id="ML119111">
    <property type="protein sequence ID" value="RPB15796.1"/>
    <property type="molecule type" value="Genomic_DNA"/>
</dbReference>
<evidence type="ECO:0000313" key="3">
    <source>
        <dbReference type="Proteomes" id="UP000277580"/>
    </source>
</evidence>
<feature type="region of interest" description="Disordered" evidence="1">
    <location>
        <begin position="131"/>
        <end position="163"/>
    </location>
</feature>
<dbReference type="AlphaFoldDB" id="A0A3N4KZ26"/>
<dbReference type="Gene3D" id="3.30.40.10">
    <property type="entry name" value="Zinc/RING finger domain, C3HC4 (zinc finger)"/>
    <property type="match status" value="1"/>
</dbReference>
<dbReference type="Proteomes" id="UP000277580">
    <property type="component" value="Unassembled WGS sequence"/>
</dbReference>